<dbReference type="Proteomes" id="UP000790709">
    <property type="component" value="Unassembled WGS sequence"/>
</dbReference>
<sequence length="93" mass="10738">MRAAGWLVLDLDNNTIDTPFHQTDMSPSCPILSYPIPSHPKPTHRIPSHPSHPTYHSRLPHFAADPETRYRTVPATEHWMPNPHRISTLQLFR</sequence>
<reference evidence="1" key="1">
    <citation type="journal article" date="2021" name="New Phytol.">
        <title>Evolutionary innovations through gain and loss of genes in the ectomycorrhizal Boletales.</title>
        <authorList>
            <person name="Wu G."/>
            <person name="Miyauchi S."/>
            <person name="Morin E."/>
            <person name="Kuo A."/>
            <person name="Drula E."/>
            <person name="Varga T."/>
            <person name="Kohler A."/>
            <person name="Feng B."/>
            <person name="Cao Y."/>
            <person name="Lipzen A."/>
            <person name="Daum C."/>
            <person name="Hundley H."/>
            <person name="Pangilinan J."/>
            <person name="Johnson J."/>
            <person name="Barry K."/>
            <person name="LaButti K."/>
            <person name="Ng V."/>
            <person name="Ahrendt S."/>
            <person name="Min B."/>
            <person name="Choi I.G."/>
            <person name="Park H."/>
            <person name="Plett J.M."/>
            <person name="Magnuson J."/>
            <person name="Spatafora J.W."/>
            <person name="Nagy L.G."/>
            <person name="Henrissat B."/>
            <person name="Grigoriev I.V."/>
            <person name="Yang Z.L."/>
            <person name="Xu J."/>
            <person name="Martin F.M."/>
        </authorList>
    </citation>
    <scope>NUCLEOTIDE SEQUENCE</scope>
    <source>
        <strain evidence="1">KUC20120723A-06</strain>
    </source>
</reference>
<comment type="caution">
    <text evidence="1">The sequence shown here is derived from an EMBL/GenBank/DDBJ whole genome shotgun (WGS) entry which is preliminary data.</text>
</comment>
<organism evidence="1 2">
    <name type="scientific">Leucogyrophana mollusca</name>
    <dbReference type="NCBI Taxonomy" id="85980"/>
    <lineage>
        <taxon>Eukaryota</taxon>
        <taxon>Fungi</taxon>
        <taxon>Dikarya</taxon>
        <taxon>Basidiomycota</taxon>
        <taxon>Agaricomycotina</taxon>
        <taxon>Agaricomycetes</taxon>
        <taxon>Agaricomycetidae</taxon>
        <taxon>Boletales</taxon>
        <taxon>Boletales incertae sedis</taxon>
        <taxon>Leucogyrophana</taxon>
    </lineage>
</organism>
<name>A0ACB8B369_9AGAM</name>
<evidence type="ECO:0000313" key="1">
    <source>
        <dbReference type="EMBL" id="KAH7919869.1"/>
    </source>
</evidence>
<dbReference type="EMBL" id="MU266623">
    <property type="protein sequence ID" value="KAH7919869.1"/>
    <property type="molecule type" value="Genomic_DNA"/>
</dbReference>
<evidence type="ECO:0000313" key="2">
    <source>
        <dbReference type="Proteomes" id="UP000790709"/>
    </source>
</evidence>
<protein>
    <submittedName>
        <fullName evidence="1">Uncharacterized protein</fullName>
    </submittedName>
</protein>
<accession>A0ACB8B369</accession>
<keyword evidence="2" id="KW-1185">Reference proteome</keyword>
<proteinExistence type="predicted"/>
<gene>
    <name evidence="1" type="ORF">BV22DRAFT_841371</name>
</gene>